<evidence type="ECO:0000256" key="1">
    <source>
        <dbReference type="SAM" id="Phobius"/>
    </source>
</evidence>
<proteinExistence type="predicted"/>
<feature type="transmembrane region" description="Helical" evidence="1">
    <location>
        <begin position="2519"/>
        <end position="2536"/>
    </location>
</feature>
<keyword evidence="1" id="KW-1133">Transmembrane helix</keyword>
<keyword evidence="3" id="KW-1185">Reference proteome</keyword>
<feature type="transmembrane region" description="Helical" evidence="1">
    <location>
        <begin position="2488"/>
        <end position="2512"/>
    </location>
</feature>
<feature type="transmembrane region" description="Helical" evidence="1">
    <location>
        <begin position="2716"/>
        <end position="2741"/>
    </location>
</feature>
<keyword evidence="1" id="KW-0812">Transmembrane</keyword>
<reference evidence="2" key="1">
    <citation type="submission" date="2021-01" db="EMBL/GenBank/DDBJ databases">
        <authorList>
            <consortium name="Genoscope - CEA"/>
            <person name="William W."/>
        </authorList>
    </citation>
    <scope>NUCLEOTIDE SEQUENCE</scope>
</reference>
<feature type="transmembrane region" description="Helical" evidence="1">
    <location>
        <begin position="2441"/>
        <end position="2461"/>
    </location>
</feature>
<evidence type="ECO:0000313" key="3">
    <source>
        <dbReference type="Proteomes" id="UP000692954"/>
    </source>
</evidence>
<protein>
    <recommendedName>
        <fullName evidence="4">Transmembrane protein</fullName>
    </recommendedName>
</protein>
<dbReference type="InterPro" id="IPR006212">
    <property type="entry name" value="Furin_repeat"/>
</dbReference>
<keyword evidence="1" id="KW-0472">Membrane</keyword>
<feature type="transmembrane region" description="Helical" evidence="1">
    <location>
        <begin position="2686"/>
        <end position="2704"/>
    </location>
</feature>
<gene>
    <name evidence="2" type="ORF">PSON_ATCC_30995.1.T0620301</name>
</gene>
<dbReference type="OrthoDB" id="10474951at2759"/>
<feature type="transmembrane region" description="Helical" evidence="1">
    <location>
        <begin position="2640"/>
        <end position="2666"/>
    </location>
</feature>
<comment type="caution">
    <text evidence="2">The sequence shown here is derived from an EMBL/GenBank/DDBJ whole genome shotgun (WGS) entry which is preliminary data.</text>
</comment>
<name>A0A8S1NY40_9CILI</name>
<dbReference type="CDD" id="cd00064">
    <property type="entry name" value="FU"/>
    <property type="match status" value="1"/>
</dbReference>
<feature type="transmembrane region" description="Helical" evidence="1">
    <location>
        <begin position="2381"/>
        <end position="2399"/>
    </location>
</feature>
<dbReference type="PANTHER" id="PTHR11319">
    <property type="entry name" value="G PROTEIN-COUPLED RECEPTOR-RELATED"/>
    <property type="match status" value="1"/>
</dbReference>
<organism evidence="2 3">
    <name type="scientific">Paramecium sonneborni</name>
    <dbReference type="NCBI Taxonomy" id="65129"/>
    <lineage>
        <taxon>Eukaryota</taxon>
        <taxon>Sar</taxon>
        <taxon>Alveolata</taxon>
        <taxon>Ciliophora</taxon>
        <taxon>Intramacronucleata</taxon>
        <taxon>Oligohymenophorea</taxon>
        <taxon>Peniculida</taxon>
        <taxon>Parameciidae</taxon>
        <taxon>Paramecium</taxon>
    </lineage>
</organism>
<evidence type="ECO:0000313" key="2">
    <source>
        <dbReference type="EMBL" id="CAD8094633.1"/>
    </source>
</evidence>
<accession>A0A8S1NY40</accession>
<sequence length="2834" mass="331721">MNKDNQIQTYNFQIDLEKYIDDFSFAFGLWSKYLPLSWISQIGKFGILDSNCYHLHSAQDSQTNEVIFLYSDCLDYNKQKIKKQVQFFSNDEQYHNFEVVIDANNYENVWFYFQITDWPQYEYFELIFLQYPHLLSKKVLQIKYPYNTNKLLLTFGGGLYIESLQQFENDISNKIYTYYPGKFYLSPLTEISRPILTYDSQISALSVFEPINNCLCQSNLNSQFKKQQLLTQFQKELFTSENANCASFGLQGWLKIKEIHQIDDVFDYKFMKMNKFSQNQKLNDDNLSAFQLIYKISKYQFKILILTYSYSFPSVNIDQINNSFLIKKEIKIINNIYLWHSLQVYLLNNNLQIKIRFYEGDNIYLYEEQINVYHFNEVQFQINYGNINQEAYNYLNIQIENLNYYNCDTQLIDKSCHPSCEKCDGPTNSDCLSCSQISNRIYIPQQKACICNYNAIDQDFCYQIDNFHFQVFNLQQEESKYQSICQYGYFQLDSQICIKCPAIIKPNLITCLECILNPLNWKEDPYCQESLYIIEDNTFNSVLDEKKSYFILPTEELQLCQDCTAAQMQNELTLYNYYIKQFKVAERFCQKSKRFYNINDVLECYDCNLDGCLECVLTEQGLICILCLGNLIVKNGQCFDSFKTQFITQNQCLPPFYISSTRGCKLCQIQNCKYCFEYKNNDLKSCTLYDNFETFEEDEFHSVGCSLCEDNFLFDFTVGLCLYQKPNLQYCLRSFINLEGSEICTLSSVDDFRIAQEIINCEKLINNCLQCVLISSLQIKCVICAQGFTSSLTSGLCYRTPNNNSKISIEGDGMQLNGWIQLIQSFLMNFLPNQYYNQIPPAHLITPISIVCIDGYQISNKNTCKKYCSSDCLICEDTQDLQFTFQCKKCSLDYYRLHFRSKIQNQCLKCSPLCSICQPRTQLEIKLLNGQFEITDSNIIYTHKCLYQAPDPNIIIIQNELIPQYCFAQNCSQFFQYEYEIDFETVQLSLSSEFQQFYENDINTDYLNQIGIRVMRINFLYSLPLETQFIIQDYQMIKIDSTLKQKVFSIRQVIFNITKSQIINNIVQIPLIINNFDTIEIQNMIFIINKDFYLKFDNDQSIDLYIEDTLFQGSLKDYYIELFLMAKDYNKFRLANLTYENLFIKNSLIWDISFTLSGSFAQISHINFINCVFQNSSIFNFHGKIADIQIFDVTFYKCIFLESIAFNFQMDYQQSLKLQIIKLNLSQSTFLQSNLITSYFILMQNIQDISITQNNFTISKIFISNSKFQIVGLKFISNLLQNSCIFIAQQIAGYIIEAIQFIDNKYINNRLVNSIILDTNSQMQSNSFSLYLKNIVFQNNYDINYAHLNSFLFNIQSKSLTIIELYIIDCYNLQFFNFYLIDNIYFDKIELFNTIQITKIPLSIECANFKQLNKMFLKAFGIQNFTLTNFLVQNYFFVDQTLIYIQSQTQHDSQFIEQLYFSNLTFTQNILLKITTQNIFTLLAIYSAHEQNILIKEINFTENLFHQYTNDLSSQSSGLIFIDSYLSKVKISNLYNFQNILANSSHPFQYIKSNIIIINNFVTSNLNILSNELFEKYYNIQFQSQLKEEFIQDASQQLLIIQNQVGVLQVATSMFIFNNGTFEKIRSQNSAIFAITTKDPGLISIKNIIVSNIEVDLIQESNIYGCITIFAQSSILKFEIQNASFKNVFNIFGSSIFTIFPSLQQNRIEIINIYIQDCLSFVNQILKLEFAKQTKEQNFITFQNITIIQRINAWIQYFQSIGPLSYQEVSKLSNDNAIINLIGCNIKIFNFSIEGAIISPVLKIIDCNNFQFIHGNFYDLLLFFPFGLISIEQDISKQMSISLSKINLKSISFQQNSDDIILRKISLKIFNNNILCIPIFQIEISYKIYQFSNILDQINQNYQLANPLIYFFSINNSSKFILQEIYITNINCLYCELGIINFDIRNFQQIKISKLLCYSNSIQKKGCISIMSNNTLKNIAVIKNSKFINNYGSQGAGLSSSNINLILIRCLFLKNFASMNGGAIYFYSYSNYFKFFEVSIINNTAKVGGGIYLIGNNSLNQFNFIKSSLLFNKGLKGSNNLVEIPDHLGLSINNQEMISYQNEDNSFSTNILYLKEYQTIQQGRRVKTSHLMIPSNQKIGNYSLFSTFRLDYKVLIHEISISFRNYMNELLTLDDNQICELSQTIVSEQGLILYEQKFISKLSYNYQSNKYDLGTEIIQFDPYQHYDKQLKISIDCILQQISKRLRYIIYTKTYFCQLGEYYVDEGCQKCQSNQGYYSVTYNATKCSIFDNKKFENITSNLIFLKTGFWRSSYTSDLTEQCFKNLIFCQGGWDVGDQSCQLGHIGGLCEECDIYNIKGFGQYFKSQTNMQCYLCPKESINILPFIFVSIWSLLSIFLSVRSIEKTNLLYSSLSFKQRFRRIIFKLNQDHQSFLIKMLLNYLWIYSVIFSFNLNFTFSITILESVNNSSLVLANSLDCFLSKSLDIELIYFRIIIILVLIIGQLLLFCICFKLHSIFSNYYFRTSIVTNIVLCLYLQNNAILIKQFFSLLAKRQISSIEFIQGDVSLKFESQSHYKWIFTFLLPGVILIGCGIPILLFLLMILKKEKLESIQLRRHIGYLFNEYNQSSYYWEYIKIWKKNVIIIIVVYFETNIFLKASLLGICLLLYQSLSSHHQPFIIKSLNILDIQTCQICSLIIYLAVIIFITQQQNNQIYSVILQIFIFLLWTRIFYSFVIQIILTYLKKYKIAILTFILQIAKKIQNNSKLSSYLEKNIQRWQLRNGIIIKNYQKVKLYLISLSKVQIENQKLLQNSNLIPLSSLRIKISSQENEKNQLI</sequence>
<dbReference type="Proteomes" id="UP000692954">
    <property type="component" value="Unassembled WGS sequence"/>
</dbReference>
<dbReference type="PANTHER" id="PTHR11319:SF35">
    <property type="entry name" value="OUTER MEMBRANE PROTEIN PMPC-RELATED"/>
    <property type="match status" value="1"/>
</dbReference>
<feature type="transmembrane region" description="Helical" evidence="1">
    <location>
        <begin position="2576"/>
        <end position="2602"/>
    </location>
</feature>
<dbReference type="EMBL" id="CAJJDN010000062">
    <property type="protein sequence ID" value="CAD8094633.1"/>
    <property type="molecule type" value="Genomic_DNA"/>
</dbReference>
<evidence type="ECO:0008006" key="4">
    <source>
        <dbReference type="Google" id="ProtNLM"/>
    </source>
</evidence>